<dbReference type="AlphaFoldDB" id="A0AAD7F2B0"/>
<organism evidence="2 3">
    <name type="scientific">Mycena albidolilacea</name>
    <dbReference type="NCBI Taxonomy" id="1033008"/>
    <lineage>
        <taxon>Eukaryota</taxon>
        <taxon>Fungi</taxon>
        <taxon>Dikarya</taxon>
        <taxon>Basidiomycota</taxon>
        <taxon>Agaricomycotina</taxon>
        <taxon>Agaricomycetes</taxon>
        <taxon>Agaricomycetidae</taxon>
        <taxon>Agaricales</taxon>
        <taxon>Marasmiineae</taxon>
        <taxon>Mycenaceae</taxon>
        <taxon>Mycena</taxon>
    </lineage>
</organism>
<evidence type="ECO:0000313" key="3">
    <source>
        <dbReference type="Proteomes" id="UP001218218"/>
    </source>
</evidence>
<reference evidence="2" key="1">
    <citation type="submission" date="2023-03" db="EMBL/GenBank/DDBJ databases">
        <title>Massive genome expansion in bonnet fungi (Mycena s.s.) driven by repeated elements and novel gene families across ecological guilds.</title>
        <authorList>
            <consortium name="Lawrence Berkeley National Laboratory"/>
            <person name="Harder C.B."/>
            <person name="Miyauchi S."/>
            <person name="Viragh M."/>
            <person name="Kuo A."/>
            <person name="Thoen E."/>
            <person name="Andreopoulos B."/>
            <person name="Lu D."/>
            <person name="Skrede I."/>
            <person name="Drula E."/>
            <person name="Henrissat B."/>
            <person name="Morin E."/>
            <person name="Kohler A."/>
            <person name="Barry K."/>
            <person name="LaButti K."/>
            <person name="Morin E."/>
            <person name="Salamov A."/>
            <person name="Lipzen A."/>
            <person name="Mereny Z."/>
            <person name="Hegedus B."/>
            <person name="Baldrian P."/>
            <person name="Stursova M."/>
            <person name="Weitz H."/>
            <person name="Taylor A."/>
            <person name="Grigoriev I.V."/>
            <person name="Nagy L.G."/>
            <person name="Martin F."/>
            <person name="Kauserud H."/>
        </authorList>
    </citation>
    <scope>NUCLEOTIDE SEQUENCE</scope>
    <source>
        <strain evidence="2">CBHHK002</strain>
    </source>
</reference>
<keyword evidence="3" id="KW-1185">Reference proteome</keyword>
<accession>A0AAD7F2B0</accession>
<comment type="caution">
    <text evidence="2">The sequence shown here is derived from an EMBL/GenBank/DDBJ whole genome shotgun (WGS) entry which is preliminary data.</text>
</comment>
<dbReference type="Proteomes" id="UP001218218">
    <property type="component" value="Unassembled WGS sequence"/>
</dbReference>
<evidence type="ECO:0000313" key="2">
    <source>
        <dbReference type="EMBL" id="KAJ7361149.1"/>
    </source>
</evidence>
<sequence length="230" mass="24764">MSRLPRAASRSYNVRGVGVAVSSLQVRLARKPDLRAIPGIADYRTRAGGRGVCDSGGVRSAPPWSCPSSDASKPTPPSFRRKKTPASANTTSATRADFEHTNRKYRCKLLPSAAPPADAHRFSLVLALRPALDARISTASFAQSPLIGPFPPARLSAAKDNFPHCSMYARPARELWDYISAQQRSVNNAPEEREAQKRKWAFATASSASLLPINVAPSLSTLPNNGDRGS</sequence>
<gene>
    <name evidence="2" type="ORF">DFH08DRAFT_366593</name>
</gene>
<protein>
    <submittedName>
        <fullName evidence="2">Uncharacterized protein</fullName>
    </submittedName>
</protein>
<feature type="region of interest" description="Disordered" evidence="1">
    <location>
        <begin position="54"/>
        <end position="95"/>
    </location>
</feature>
<evidence type="ECO:0000256" key="1">
    <source>
        <dbReference type="SAM" id="MobiDB-lite"/>
    </source>
</evidence>
<proteinExistence type="predicted"/>
<name>A0AAD7F2B0_9AGAR</name>
<dbReference type="EMBL" id="JARIHO010000005">
    <property type="protein sequence ID" value="KAJ7361149.1"/>
    <property type="molecule type" value="Genomic_DNA"/>
</dbReference>